<evidence type="ECO:0008006" key="3">
    <source>
        <dbReference type="Google" id="ProtNLM"/>
    </source>
</evidence>
<feature type="compositionally biased region" description="Basic residues" evidence="1">
    <location>
        <begin position="384"/>
        <end position="394"/>
    </location>
</feature>
<evidence type="ECO:0000256" key="1">
    <source>
        <dbReference type="SAM" id="MobiDB-lite"/>
    </source>
</evidence>
<name>A0A7S3JQ63_9STRA</name>
<evidence type="ECO:0000313" key="2">
    <source>
        <dbReference type="EMBL" id="CAE0361416.1"/>
    </source>
</evidence>
<gene>
    <name evidence="2" type="ORF">ALAG00032_LOCUS2149</name>
</gene>
<reference evidence="2" key="1">
    <citation type="submission" date="2021-01" db="EMBL/GenBank/DDBJ databases">
        <authorList>
            <person name="Corre E."/>
            <person name="Pelletier E."/>
            <person name="Niang G."/>
            <person name="Scheremetjew M."/>
            <person name="Finn R."/>
            <person name="Kale V."/>
            <person name="Holt S."/>
            <person name="Cochrane G."/>
            <person name="Meng A."/>
            <person name="Brown T."/>
            <person name="Cohen L."/>
        </authorList>
    </citation>
    <scope>NUCLEOTIDE SEQUENCE</scope>
    <source>
        <strain evidence="2">CCMP1510</strain>
    </source>
</reference>
<dbReference type="EMBL" id="HBIJ01003106">
    <property type="protein sequence ID" value="CAE0361416.1"/>
    <property type="molecule type" value="Transcribed_RNA"/>
</dbReference>
<accession>A0A7S3JQ63</accession>
<organism evidence="2">
    <name type="scientific">Aureoumbra lagunensis</name>
    <dbReference type="NCBI Taxonomy" id="44058"/>
    <lineage>
        <taxon>Eukaryota</taxon>
        <taxon>Sar</taxon>
        <taxon>Stramenopiles</taxon>
        <taxon>Ochrophyta</taxon>
        <taxon>Pelagophyceae</taxon>
        <taxon>Pelagomonadales</taxon>
        <taxon>Aureoumbra</taxon>
    </lineage>
</organism>
<feature type="region of interest" description="Disordered" evidence="1">
    <location>
        <begin position="365"/>
        <end position="427"/>
    </location>
</feature>
<feature type="compositionally biased region" description="Polar residues" evidence="1">
    <location>
        <begin position="365"/>
        <end position="378"/>
    </location>
</feature>
<dbReference type="AlphaFoldDB" id="A0A7S3JQ63"/>
<feature type="compositionally biased region" description="Acidic residues" evidence="1">
    <location>
        <begin position="410"/>
        <end position="427"/>
    </location>
</feature>
<proteinExistence type="predicted"/>
<sequence>MPDARIRFDPAQAAALQQWAPKRKELIKESLRQRLWKSGRMNSIKNIPKFDPENYILPQEDLWYALPPSMANNGNQDEDSELYSSLIRRFGLDFAAAARWHLQKEALRYPQKKSVQALIGRIQYYYYSHPMARQESEAVMKSNEKDPDILHEEGADWYLDETWQGESKSSNKTSDKYNKIRCTFAGRSWDFVSMPTCVKSPSVVLCPCVSCPDAPPDKVFPIQLISVRVDEADDAILIFRWFYKKNDLPSTPPRDFGDDELALGSAIFETPAEFVRDAVLVSFSDFASKRIFKCCLSFDDNIKSREKRHRGKRTKKYCALRRIFPKLILSIAPPLPKQSSTAVKFVVSRAPPPLVLNARPPSLISSSLQQHQPPTSLNRIKFIPSKKKQQRRSPRNLDGSGHGINGSTTSEEEYQLHDEEDIQSSAS</sequence>
<protein>
    <recommendedName>
        <fullName evidence="3">BAH domain-containing protein</fullName>
    </recommendedName>
</protein>